<dbReference type="InterPro" id="IPR050923">
    <property type="entry name" value="Cell_Proc_Reg/RNA_Proc"/>
</dbReference>
<dbReference type="Pfam" id="PF00498">
    <property type="entry name" value="FHA"/>
    <property type="match status" value="1"/>
</dbReference>
<dbReference type="SMART" id="SM00240">
    <property type="entry name" value="FHA"/>
    <property type="match status" value="1"/>
</dbReference>
<dbReference type="EMBL" id="BIXY01000001">
    <property type="protein sequence ID" value="GCF06464.1"/>
    <property type="molecule type" value="Genomic_DNA"/>
</dbReference>
<organism evidence="3 4">
    <name type="scientific">Dictyobacter arantiisoli</name>
    <dbReference type="NCBI Taxonomy" id="2014874"/>
    <lineage>
        <taxon>Bacteria</taxon>
        <taxon>Bacillati</taxon>
        <taxon>Chloroflexota</taxon>
        <taxon>Ktedonobacteria</taxon>
        <taxon>Ktedonobacterales</taxon>
        <taxon>Dictyobacteraceae</taxon>
        <taxon>Dictyobacter</taxon>
    </lineage>
</organism>
<accession>A0A5A5T632</accession>
<dbReference type="Gene3D" id="2.60.200.20">
    <property type="match status" value="1"/>
</dbReference>
<feature type="compositionally biased region" description="Polar residues" evidence="1">
    <location>
        <begin position="357"/>
        <end position="368"/>
    </location>
</feature>
<feature type="compositionally biased region" description="Pro residues" evidence="1">
    <location>
        <begin position="296"/>
        <end position="324"/>
    </location>
</feature>
<dbReference type="SUPFAM" id="SSF49879">
    <property type="entry name" value="SMAD/FHA domain"/>
    <property type="match status" value="1"/>
</dbReference>
<dbReference type="InterPro" id="IPR000253">
    <property type="entry name" value="FHA_dom"/>
</dbReference>
<dbReference type="PANTHER" id="PTHR23308">
    <property type="entry name" value="NUCLEAR INHIBITOR OF PROTEIN PHOSPHATASE-1"/>
    <property type="match status" value="1"/>
</dbReference>
<protein>
    <recommendedName>
        <fullName evidence="2">FHA domain-containing protein</fullName>
    </recommendedName>
</protein>
<evidence type="ECO:0000259" key="2">
    <source>
        <dbReference type="PROSITE" id="PS50006"/>
    </source>
</evidence>
<dbReference type="OrthoDB" id="142764at2"/>
<keyword evidence="4" id="KW-1185">Reference proteome</keyword>
<gene>
    <name evidence="3" type="ORF">KDI_00280</name>
</gene>
<dbReference type="PROSITE" id="PS50006">
    <property type="entry name" value="FHA_DOMAIN"/>
    <property type="match status" value="1"/>
</dbReference>
<feature type="compositionally biased region" description="Polar residues" evidence="1">
    <location>
        <begin position="333"/>
        <end position="344"/>
    </location>
</feature>
<dbReference type="AlphaFoldDB" id="A0A5A5T632"/>
<dbReference type="InterPro" id="IPR025874">
    <property type="entry name" value="DZR"/>
</dbReference>
<comment type="caution">
    <text evidence="3">The sequence shown here is derived from an EMBL/GenBank/DDBJ whole genome shotgun (WGS) entry which is preliminary data.</text>
</comment>
<dbReference type="PRINTS" id="PR01217">
    <property type="entry name" value="PRICHEXTENSN"/>
</dbReference>
<dbReference type="InterPro" id="IPR008984">
    <property type="entry name" value="SMAD_FHA_dom_sf"/>
</dbReference>
<evidence type="ECO:0000313" key="4">
    <source>
        <dbReference type="Proteomes" id="UP000322530"/>
    </source>
</evidence>
<dbReference type="CDD" id="cd00060">
    <property type="entry name" value="FHA"/>
    <property type="match status" value="1"/>
</dbReference>
<sequence length="542" mass="57834">MDARFYNSEDIDIERLASDLVNVYLSQGYQAQNFGNNDQVLIQLKKGGDFEAIIGMQAAVSLTIQRTAGGVLAMIGRQRWVDKAAVGAVGLVGFPILWPLALTAGAGALRQASLGNQVLNVVDGLVRQQRPGLLAGPIPSQIVPQIQRQWGQPDPQQQLPYYVPSNTVVEAAPQPLLPSFTPTPPPVQSSQSVPAATSLRCTQCNTPYEAGDTFCSGCGRALATPRFSCPNCHTDLKAGTSFCPKCGASTFAAGAASQKVAPQPAVPPQPTVTYQSSAPAPQPPLYQAPEPAIPTYTPPATPAYRPPEPPTYTPPVTQTPPAAPQPQVFYVPSEQSAPSESKLTPQKPAEPYYVPPETQTPTVQSQPRVTIVPSTPKQEPPPPHKQRPQKQYYIPSQPEDQPTVQGSVPQSAEAQVDPHDEPTIYATNAVAGNQSSAPWGSLTFSDGQQIQLVSDHAVVGRYDHDLGGDKPEVDLSQIPAADTVSRIHAAFERHGSSYTLTDLNSTNATRINGKRLTPDTPTPINAGDTLQFGKITSTFKQA</sequence>
<name>A0A5A5T632_9CHLR</name>
<proteinExistence type="predicted"/>
<dbReference type="RefSeq" id="WP_149399073.1">
    <property type="nucleotide sequence ID" value="NZ_BIXY01000001.1"/>
</dbReference>
<evidence type="ECO:0000313" key="3">
    <source>
        <dbReference type="EMBL" id="GCF06464.1"/>
    </source>
</evidence>
<dbReference type="Proteomes" id="UP000322530">
    <property type="component" value="Unassembled WGS sequence"/>
</dbReference>
<feature type="domain" description="FHA" evidence="2">
    <location>
        <begin position="457"/>
        <end position="516"/>
    </location>
</feature>
<feature type="region of interest" description="Disordered" evidence="1">
    <location>
        <begin position="261"/>
        <end position="416"/>
    </location>
</feature>
<dbReference type="Pfam" id="PF12773">
    <property type="entry name" value="DZR"/>
    <property type="match status" value="1"/>
</dbReference>
<reference evidence="3 4" key="1">
    <citation type="submission" date="2019-01" db="EMBL/GenBank/DDBJ databases">
        <title>Draft genome sequence of Dictyobacter sp. Uno17.</title>
        <authorList>
            <person name="Wang C.M."/>
            <person name="Zheng Y."/>
            <person name="Sakai Y."/>
            <person name="Abe K."/>
            <person name="Yokota A."/>
            <person name="Yabe S."/>
        </authorList>
    </citation>
    <scope>NUCLEOTIDE SEQUENCE [LARGE SCALE GENOMIC DNA]</scope>
    <source>
        <strain evidence="3 4">Uno17</strain>
    </source>
</reference>
<evidence type="ECO:0000256" key="1">
    <source>
        <dbReference type="SAM" id="MobiDB-lite"/>
    </source>
</evidence>
<feature type="compositionally biased region" description="Polar residues" evidence="1">
    <location>
        <begin position="398"/>
        <end position="413"/>
    </location>
</feature>